<organism evidence="3 4">
    <name type="scientific">Muribaculum intestinale</name>
    <dbReference type="NCBI Taxonomy" id="1796646"/>
    <lineage>
        <taxon>Bacteria</taxon>
        <taxon>Pseudomonadati</taxon>
        <taxon>Bacteroidota</taxon>
        <taxon>Bacteroidia</taxon>
        <taxon>Bacteroidales</taxon>
        <taxon>Muribaculaceae</taxon>
        <taxon>Muribaculum</taxon>
    </lineage>
</organism>
<evidence type="ECO:0000259" key="2">
    <source>
        <dbReference type="Pfam" id="PF02018"/>
    </source>
</evidence>
<proteinExistence type="predicted"/>
<dbReference type="GO" id="GO:0016798">
    <property type="term" value="F:hydrolase activity, acting on glycosyl bonds"/>
    <property type="evidence" value="ECO:0007669"/>
    <property type="project" value="InterPro"/>
</dbReference>
<comment type="caution">
    <text evidence="3">The sequence shown here is derived from an EMBL/GenBank/DDBJ whole genome shotgun (WGS) entry which is preliminary data.</text>
</comment>
<gene>
    <name evidence="3" type="ORF">E5333_04965</name>
</gene>
<feature type="domain" description="CBM-cenC" evidence="2">
    <location>
        <begin position="304"/>
        <end position="367"/>
    </location>
</feature>
<dbReference type="EMBL" id="SRYD01000015">
    <property type="protein sequence ID" value="TGY74981.1"/>
    <property type="molecule type" value="Genomic_DNA"/>
</dbReference>
<dbReference type="RefSeq" id="WP_135992964.1">
    <property type="nucleotide sequence ID" value="NZ_SRYD01000015.1"/>
</dbReference>
<dbReference type="Pfam" id="PF02018">
    <property type="entry name" value="CBM_4_9"/>
    <property type="match status" value="1"/>
</dbReference>
<sequence>MKTKRFDYNFRPLQMNVSFAVDGSVPGRQSYDADADEYTPDYTLTPLVIQPCISCMDKDGLLPAGSVNGSLANIRWYEIVGGVSTLIESTSTSYEITTGGGQAGRIKVKRNAQPKSPVTLEFHAEYVDPRNGQIHVIQRAYTVVCNNSTAHAPQLVLDAADQTIYNPLYDPDKQTVHASLRLGTKECPAENRVFVWEKFRADSNTWTEVGTDPAMDYDVEVAPDGASCIVDRALMGSELYLRCRALYVPGGVPAESKPNLLTDTRDFSGTWASRQVWGVSADKHLGFTVMEAVNQQYRRLYRPYTVEYGKVYTFSAWVKVKYTSGAITLRVAQSNHNNTTPIGRNITDIVKDGEWHHLAVTFTATDPDDLIAHCGAEANLSTNTIYVAGYKLEAGRNENPVWTPAANEGIGQFIELADSAPMKQIAFIRRIPKYEYDITGVPGNIPAGALTIAPDAAIWDANGAIQDPERELLPLWYIATNKPNGTLDYRLAAHGMSPVISTGAMDENHGAVVGLDVLDTGPLCAMEDTDGALFEDADGNIILIK</sequence>
<evidence type="ECO:0000313" key="3">
    <source>
        <dbReference type="EMBL" id="TGY74981.1"/>
    </source>
</evidence>
<dbReference type="InterPro" id="IPR003305">
    <property type="entry name" value="CenC_carb-bd"/>
</dbReference>
<dbReference type="AlphaFoldDB" id="A0A4S2FZM6"/>
<dbReference type="Proteomes" id="UP000306630">
    <property type="component" value="Unassembled WGS sequence"/>
</dbReference>
<evidence type="ECO:0000256" key="1">
    <source>
        <dbReference type="ARBA" id="ARBA00022801"/>
    </source>
</evidence>
<name>A0A4S2FZM6_9BACT</name>
<evidence type="ECO:0000313" key="4">
    <source>
        <dbReference type="Proteomes" id="UP000306630"/>
    </source>
</evidence>
<dbReference type="Gene3D" id="2.60.120.260">
    <property type="entry name" value="Galactose-binding domain-like"/>
    <property type="match status" value="1"/>
</dbReference>
<accession>A0A4S2FZM6</accession>
<protein>
    <recommendedName>
        <fullName evidence="2">CBM-cenC domain-containing protein</fullName>
    </recommendedName>
</protein>
<keyword evidence="1" id="KW-0378">Hydrolase</keyword>
<reference evidence="3 4" key="1">
    <citation type="submission" date="2019-04" db="EMBL/GenBank/DDBJ databases">
        <title>Microbes associate with the intestines of laboratory mice.</title>
        <authorList>
            <person name="Navarre W."/>
            <person name="Wong E."/>
            <person name="Huang K."/>
            <person name="Tropini C."/>
            <person name="Ng K."/>
            <person name="Yu B."/>
        </authorList>
    </citation>
    <scope>NUCLEOTIDE SEQUENCE [LARGE SCALE GENOMIC DNA]</scope>
    <source>
        <strain evidence="3 4">NM06_A21</strain>
    </source>
</reference>